<organism evidence="2 3">
    <name type="scientific">Microtetraspora glauca</name>
    <dbReference type="NCBI Taxonomy" id="1996"/>
    <lineage>
        <taxon>Bacteria</taxon>
        <taxon>Bacillati</taxon>
        <taxon>Actinomycetota</taxon>
        <taxon>Actinomycetes</taxon>
        <taxon>Streptosporangiales</taxon>
        <taxon>Streptosporangiaceae</taxon>
        <taxon>Microtetraspora</taxon>
    </lineage>
</organism>
<evidence type="ECO:0000313" key="2">
    <source>
        <dbReference type="EMBL" id="MEV0967152.1"/>
    </source>
</evidence>
<sequence length="1090" mass="110965">MRGQDPVSEHEHGADGSTAPAVPPPSFGHPDETAGDVPGETPSGYDWFARPHGAADEPASPEGSRNTAPGGAPSGQDTADAGQASRTRAETVHESTHDLTSDAARDARESPERPGAVTPGGAPRPAGTEPMESAAGEPPWSPWVQASRPTGERPAEQAPSPAETPQWGPPPAFGAATGPTATARPDGRGTAPQGTPTPAEPRASQGTPASQESGRSFRENPERDQFETIDFPAIDVTKPWVPPTGQGRPGSWNAGAARSGTQPSPSGNQPPPSTQPSASGNQPLPDTQQPPAGSEESTYGTPGGTRPAPPTTPHTAPPPRPPAPPVAHTPTPAAASPMHPAPRTVPMSPPGPAPVPAEPQGQGTAQPSQADEPSERGVEAPPEDRGWPEEHLDAQQDATRPRERPEELTARTTSSDAERLGDRRGPRGPESGTSGDRRWLGGPESGKVDHAGDEAEEVGQPGDFGAWHEQAPAMATWSASAVRDDLSGDTPAEPAPGLAARPGSLPGAAPVEAEPASPPGAGPWPEREPIPSGTAEPVATPGPVTDPDPKERPLPTAAHDLADDPGHDPADDPGHDPAHGPAHDPAAPERPAHLSEQASPVTREQGPTVPLRPPAPREAPARSFRPAEPGDVPVWPPRLPGETAPAPDAPLSGARAAWPPDESPAPDAPGAAARADATERGSAAPGQDPEGEHSDDHSQPPADADTGDPADGESFRPQPPEASGEPPLARPLPGVSDLTPPSQSEAVGPRQSGTAYDSGPDQDSGSPNGHGQADGTPGPRQPVGLQAEAAGHQHLPARSGPASPPMPVTPSPSPVLLAPEQGRPPGDLPVPFVPPAAPPARRSSGTGKKILLGAGTGIVVVAIGAAAYLAYTGQPEDASAAGAPPTTSGAPAATTPAAQPSTSTNASGGTNVNAAAPLDSEETDPRKLTLAETFPDARITLAGRSFKRVKVSMTDSCEQAAAGTFADALKQQECRRVLRATYVDAKQHYAVTTGIAVLPTKDAALAVDKAKNLSGNLWFRGLNGDTGSGAERVAISGGYAAGMVWGRYIVFSYATYADGHTPGAKEQDLGPVSGAFRDHTAEVIGKRITG</sequence>
<feature type="compositionally biased region" description="Polar residues" evidence="1">
    <location>
        <begin position="739"/>
        <end position="769"/>
    </location>
</feature>
<feature type="compositionally biased region" description="Pro residues" evidence="1">
    <location>
        <begin position="802"/>
        <end position="813"/>
    </location>
</feature>
<evidence type="ECO:0000256" key="1">
    <source>
        <dbReference type="SAM" id="MobiDB-lite"/>
    </source>
</evidence>
<feature type="compositionally biased region" description="Basic and acidic residues" evidence="1">
    <location>
        <begin position="215"/>
        <end position="226"/>
    </location>
</feature>
<name>A0ABV3G736_MICGL</name>
<feature type="compositionally biased region" description="Low complexity" evidence="1">
    <location>
        <begin position="668"/>
        <end position="684"/>
    </location>
</feature>
<feature type="compositionally biased region" description="Basic and acidic residues" evidence="1">
    <location>
        <begin position="373"/>
        <end position="409"/>
    </location>
</feature>
<feature type="compositionally biased region" description="Basic and acidic residues" evidence="1">
    <location>
        <begin position="87"/>
        <end position="112"/>
    </location>
</feature>
<feature type="region of interest" description="Disordered" evidence="1">
    <location>
        <begin position="876"/>
        <end position="930"/>
    </location>
</feature>
<protein>
    <submittedName>
        <fullName evidence="2">Uncharacterized protein</fullName>
    </submittedName>
</protein>
<dbReference type="Proteomes" id="UP001551675">
    <property type="component" value="Unassembled WGS sequence"/>
</dbReference>
<feature type="compositionally biased region" description="Polar residues" evidence="1">
    <location>
        <begin position="278"/>
        <end position="297"/>
    </location>
</feature>
<reference evidence="2 3" key="1">
    <citation type="submission" date="2024-06" db="EMBL/GenBank/DDBJ databases">
        <title>The Natural Products Discovery Center: Release of the First 8490 Sequenced Strains for Exploring Actinobacteria Biosynthetic Diversity.</title>
        <authorList>
            <person name="Kalkreuter E."/>
            <person name="Kautsar S.A."/>
            <person name="Yang D."/>
            <person name="Bader C.D."/>
            <person name="Teijaro C.N."/>
            <person name="Fluegel L."/>
            <person name="Davis C.M."/>
            <person name="Simpson J.R."/>
            <person name="Lauterbach L."/>
            <person name="Steele A.D."/>
            <person name="Gui C."/>
            <person name="Meng S."/>
            <person name="Li G."/>
            <person name="Viehrig K."/>
            <person name="Ye F."/>
            <person name="Su P."/>
            <person name="Kiefer A.F."/>
            <person name="Nichols A."/>
            <person name="Cepeda A.J."/>
            <person name="Yan W."/>
            <person name="Fan B."/>
            <person name="Jiang Y."/>
            <person name="Adhikari A."/>
            <person name="Zheng C.-J."/>
            <person name="Schuster L."/>
            <person name="Cowan T.M."/>
            <person name="Smanski M.J."/>
            <person name="Chevrette M.G."/>
            <person name="De Carvalho L.P.S."/>
            <person name="Shen B."/>
        </authorList>
    </citation>
    <scope>NUCLEOTIDE SEQUENCE [LARGE SCALE GENOMIC DNA]</scope>
    <source>
        <strain evidence="2 3">NPDC050100</strain>
    </source>
</reference>
<proteinExistence type="predicted"/>
<gene>
    <name evidence="2" type="ORF">AB0I59_00855</name>
</gene>
<feature type="compositionally biased region" description="Basic and acidic residues" evidence="1">
    <location>
        <begin position="416"/>
        <end position="427"/>
    </location>
</feature>
<feature type="compositionally biased region" description="Low complexity" evidence="1">
    <location>
        <begin position="173"/>
        <end position="184"/>
    </location>
</feature>
<feature type="compositionally biased region" description="Pro residues" evidence="1">
    <location>
        <begin position="307"/>
        <end position="327"/>
    </location>
</feature>
<dbReference type="RefSeq" id="WP_358128731.1">
    <property type="nucleotide sequence ID" value="NZ_JBFALK010000001.1"/>
</dbReference>
<feature type="compositionally biased region" description="Low complexity" evidence="1">
    <location>
        <begin position="876"/>
        <end position="907"/>
    </location>
</feature>
<keyword evidence="3" id="KW-1185">Reference proteome</keyword>
<feature type="compositionally biased region" description="Basic and acidic residues" evidence="1">
    <location>
        <begin position="560"/>
        <end position="593"/>
    </location>
</feature>
<feature type="compositionally biased region" description="Pro residues" evidence="1">
    <location>
        <begin position="347"/>
        <end position="357"/>
    </location>
</feature>
<evidence type="ECO:0000313" key="3">
    <source>
        <dbReference type="Proteomes" id="UP001551675"/>
    </source>
</evidence>
<dbReference type="EMBL" id="JBFALK010000001">
    <property type="protein sequence ID" value="MEV0967152.1"/>
    <property type="molecule type" value="Genomic_DNA"/>
</dbReference>
<feature type="compositionally biased region" description="Polar residues" evidence="1">
    <location>
        <begin position="204"/>
        <end position="214"/>
    </location>
</feature>
<feature type="region of interest" description="Disordered" evidence="1">
    <location>
        <begin position="1"/>
        <end position="847"/>
    </location>
</feature>
<feature type="compositionally biased region" description="Low complexity" evidence="1">
    <location>
        <begin position="328"/>
        <end position="346"/>
    </location>
</feature>
<comment type="caution">
    <text evidence="2">The sequence shown here is derived from an EMBL/GenBank/DDBJ whole genome shotgun (WGS) entry which is preliminary data.</text>
</comment>
<accession>A0ABV3G736</accession>
<feature type="compositionally biased region" description="Low complexity" evidence="1">
    <location>
        <begin position="506"/>
        <end position="515"/>
    </location>
</feature>
<feature type="compositionally biased region" description="Pro residues" evidence="1">
    <location>
        <begin position="826"/>
        <end position="838"/>
    </location>
</feature>